<dbReference type="Proteomes" id="UP000228535">
    <property type="component" value="Unassembled WGS sequence"/>
</dbReference>
<keyword evidence="1" id="KW-0456">Lyase</keyword>
<proteinExistence type="predicted"/>
<dbReference type="Gene3D" id="3.20.20.140">
    <property type="entry name" value="Metal-dependent hydrolases"/>
    <property type="match status" value="1"/>
</dbReference>
<dbReference type="OrthoDB" id="5450317at2"/>
<protein>
    <recommendedName>
        <fullName evidence="3">Amidohydrolase-related domain-containing protein</fullName>
    </recommendedName>
</protein>
<comment type="caution">
    <text evidence="4">The sequence shown here is derived from an EMBL/GenBank/DDBJ whole genome shotgun (WGS) entry which is preliminary data.</text>
</comment>
<dbReference type="InterPro" id="IPR032466">
    <property type="entry name" value="Metal_Hydrolase"/>
</dbReference>
<feature type="chain" id="PRO_5014676787" description="Amidohydrolase-related domain-containing protein" evidence="2">
    <location>
        <begin position="23"/>
        <end position="310"/>
    </location>
</feature>
<reference evidence="4 5" key="1">
    <citation type="submission" date="2017-11" db="EMBL/GenBank/DDBJ databases">
        <title>Genomic Encyclopedia of Archaeal and Bacterial Type Strains, Phase II (KMG-II): From Individual Species to Whole Genera.</title>
        <authorList>
            <person name="Goeker M."/>
        </authorList>
    </citation>
    <scope>NUCLEOTIDE SEQUENCE [LARGE SCALE GENOMIC DNA]</scope>
    <source>
        <strain evidence="4 5">DSM 11115</strain>
    </source>
</reference>
<dbReference type="GO" id="GO:0005737">
    <property type="term" value="C:cytoplasm"/>
    <property type="evidence" value="ECO:0007669"/>
    <property type="project" value="TreeGrafter"/>
</dbReference>
<dbReference type="PANTHER" id="PTHR21240">
    <property type="entry name" value="2-AMINO-3-CARBOXYLMUCONATE-6-SEMIALDEHYDE DECARBOXYLASE"/>
    <property type="match status" value="1"/>
</dbReference>
<dbReference type="InterPro" id="IPR032465">
    <property type="entry name" value="ACMSD"/>
</dbReference>
<gene>
    <name evidence="4" type="ORF">CLV45_2447</name>
</gene>
<dbReference type="RefSeq" id="WP_157807445.1">
    <property type="nucleotide sequence ID" value="NZ_PGFA01000001.1"/>
</dbReference>
<accession>A0A2M9BSS3</accession>
<dbReference type="AlphaFoldDB" id="A0A2M9BSS3"/>
<keyword evidence="5" id="KW-1185">Reference proteome</keyword>
<dbReference type="SUPFAM" id="SSF51556">
    <property type="entry name" value="Metallo-dependent hydrolases"/>
    <property type="match status" value="1"/>
</dbReference>
<dbReference type="GO" id="GO:0016831">
    <property type="term" value="F:carboxy-lyase activity"/>
    <property type="evidence" value="ECO:0007669"/>
    <property type="project" value="InterPro"/>
</dbReference>
<feature type="signal peptide" evidence="2">
    <location>
        <begin position="1"/>
        <end position="22"/>
    </location>
</feature>
<sequence>MPHLYLRIALLVCLSAARLGWAQQQPAPPVRRIIDVHLHARAAADYGPTPPPNPVSGRVPAYRTDAEVVAVTLAELKRHHVVRAVTSGSQPRVAAYLAADPARIIGALDYPDNQHAPLPDTATFRRLFAEGQFRVFGELGLQYEGKTLTDPALEPYLAICERRGIPVALHTGLGFPGIAYNDCCRNFRTRLGNPQLVEEVLIRHPRLKLQLMHMGYPYLAETKALLYIYPQLYADISVTNWILPRAEFYSYLQALVTAGYGQRLLYGSDQMAWPDAIGLSIESVEKAPFLSEKQKQDIFYNNAATFYGLR</sequence>
<evidence type="ECO:0000313" key="4">
    <source>
        <dbReference type="EMBL" id="PJJ61010.1"/>
    </source>
</evidence>
<organism evidence="4 5">
    <name type="scientific">Hymenobacter chitinivorans DSM 11115</name>
    <dbReference type="NCBI Taxonomy" id="1121954"/>
    <lineage>
        <taxon>Bacteria</taxon>
        <taxon>Pseudomonadati</taxon>
        <taxon>Bacteroidota</taxon>
        <taxon>Cytophagia</taxon>
        <taxon>Cytophagales</taxon>
        <taxon>Hymenobacteraceae</taxon>
        <taxon>Hymenobacter</taxon>
    </lineage>
</organism>
<name>A0A2M9BSS3_9BACT</name>
<evidence type="ECO:0000259" key="3">
    <source>
        <dbReference type="Pfam" id="PF04909"/>
    </source>
</evidence>
<evidence type="ECO:0000256" key="2">
    <source>
        <dbReference type="SAM" id="SignalP"/>
    </source>
</evidence>
<dbReference type="GO" id="GO:0016787">
    <property type="term" value="F:hydrolase activity"/>
    <property type="evidence" value="ECO:0007669"/>
    <property type="project" value="InterPro"/>
</dbReference>
<evidence type="ECO:0000313" key="5">
    <source>
        <dbReference type="Proteomes" id="UP000228535"/>
    </source>
</evidence>
<dbReference type="Pfam" id="PF04909">
    <property type="entry name" value="Amidohydro_2"/>
    <property type="match status" value="1"/>
</dbReference>
<dbReference type="GO" id="GO:0019748">
    <property type="term" value="P:secondary metabolic process"/>
    <property type="evidence" value="ECO:0007669"/>
    <property type="project" value="TreeGrafter"/>
</dbReference>
<keyword evidence="2" id="KW-0732">Signal</keyword>
<evidence type="ECO:0000256" key="1">
    <source>
        <dbReference type="ARBA" id="ARBA00023239"/>
    </source>
</evidence>
<dbReference type="PANTHER" id="PTHR21240:SF28">
    <property type="entry name" value="ISO-OROTATE DECARBOXYLASE (EUROFUNG)"/>
    <property type="match status" value="1"/>
</dbReference>
<dbReference type="InterPro" id="IPR006680">
    <property type="entry name" value="Amidohydro-rel"/>
</dbReference>
<feature type="domain" description="Amidohydrolase-related" evidence="3">
    <location>
        <begin position="34"/>
        <end position="309"/>
    </location>
</feature>
<dbReference type="EMBL" id="PGFA01000001">
    <property type="protein sequence ID" value="PJJ61010.1"/>
    <property type="molecule type" value="Genomic_DNA"/>
</dbReference>